<proteinExistence type="predicted"/>
<name>M0FM53_9EURY</name>
<keyword evidence="1 2" id="KW-0129">CBS domain</keyword>
<gene>
    <name evidence="4" type="ORF">C467_01983</name>
</gene>
<dbReference type="STRING" id="1227481.C467_01983"/>
<protein>
    <submittedName>
        <fullName evidence="4">CBS domain containing protein</fullName>
    </submittedName>
</protein>
<dbReference type="PANTHER" id="PTHR43080">
    <property type="entry name" value="CBS DOMAIN-CONTAINING PROTEIN CBSX3, MITOCHONDRIAL"/>
    <property type="match status" value="1"/>
</dbReference>
<evidence type="ECO:0000313" key="5">
    <source>
        <dbReference type="Proteomes" id="UP000011689"/>
    </source>
</evidence>
<reference evidence="4 5" key="1">
    <citation type="journal article" date="2014" name="PLoS Genet.">
        <title>Phylogenetically driven sequencing of extremely halophilic archaea reveals strategies for static and dynamic osmo-response.</title>
        <authorList>
            <person name="Becker E.A."/>
            <person name="Seitzer P.M."/>
            <person name="Tritt A."/>
            <person name="Larsen D."/>
            <person name="Krusor M."/>
            <person name="Yao A.I."/>
            <person name="Wu D."/>
            <person name="Madern D."/>
            <person name="Eisen J.A."/>
            <person name="Darling A.E."/>
            <person name="Facciotti M.T."/>
        </authorList>
    </citation>
    <scope>NUCLEOTIDE SEQUENCE [LARGE SCALE GENOMIC DNA]</scope>
    <source>
        <strain evidence="4 5">ATCC 700873</strain>
    </source>
</reference>
<dbReference type="SUPFAM" id="SSF54631">
    <property type="entry name" value="CBS-domain pair"/>
    <property type="match status" value="1"/>
</dbReference>
<dbReference type="PATRIC" id="fig|1227481.4.peg.373"/>
<dbReference type="InterPro" id="IPR051257">
    <property type="entry name" value="Diverse_CBS-Domain"/>
</dbReference>
<dbReference type="EMBL" id="AOJO01000008">
    <property type="protein sequence ID" value="ELZ61005.1"/>
    <property type="molecule type" value="Genomic_DNA"/>
</dbReference>
<dbReference type="Pfam" id="PF00571">
    <property type="entry name" value="CBS"/>
    <property type="match status" value="2"/>
</dbReference>
<evidence type="ECO:0000259" key="3">
    <source>
        <dbReference type="PROSITE" id="PS51371"/>
    </source>
</evidence>
<feature type="domain" description="CBS" evidence="3">
    <location>
        <begin position="7"/>
        <end position="65"/>
    </location>
</feature>
<dbReference type="InterPro" id="IPR000644">
    <property type="entry name" value="CBS_dom"/>
</dbReference>
<dbReference type="InterPro" id="IPR046342">
    <property type="entry name" value="CBS_dom_sf"/>
</dbReference>
<dbReference type="Proteomes" id="UP000011689">
    <property type="component" value="Unassembled WGS sequence"/>
</dbReference>
<evidence type="ECO:0000256" key="1">
    <source>
        <dbReference type="ARBA" id="ARBA00023122"/>
    </source>
</evidence>
<dbReference type="Gene3D" id="3.10.580.10">
    <property type="entry name" value="CBS-domain"/>
    <property type="match status" value="1"/>
</dbReference>
<organism evidence="4 5">
    <name type="scientific">Halorubrum hochstenium ATCC 700873</name>
    <dbReference type="NCBI Taxonomy" id="1227481"/>
    <lineage>
        <taxon>Archaea</taxon>
        <taxon>Methanobacteriati</taxon>
        <taxon>Methanobacteriota</taxon>
        <taxon>Stenosarchaea group</taxon>
        <taxon>Halobacteria</taxon>
        <taxon>Halobacteriales</taxon>
        <taxon>Haloferacaceae</taxon>
        <taxon>Halorubrum</taxon>
    </lineage>
</organism>
<sequence>MLIKEIMTEDFAAVERNETLDRAVRAMLRDDVNHVVVEEGETPSAIITRRKVLHACYQTDSPLSEIPVSGFDRGFEAMIEPNTTALLAVGRIQNSEVSCLPVVDEMEVLGILTKDDIIDNVSNITSDTLRRDDRRSEWTDA</sequence>
<evidence type="ECO:0000256" key="2">
    <source>
        <dbReference type="PROSITE-ProRule" id="PRU00703"/>
    </source>
</evidence>
<dbReference type="SMART" id="SM00116">
    <property type="entry name" value="CBS"/>
    <property type="match status" value="2"/>
</dbReference>
<dbReference type="PROSITE" id="PS51371">
    <property type="entry name" value="CBS"/>
    <property type="match status" value="2"/>
</dbReference>
<keyword evidence="5" id="KW-1185">Reference proteome</keyword>
<accession>M0FM53</accession>
<comment type="caution">
    <text evidence="4">The sequence shown here is derived from an EMBL/GenBank/DDBJ whole genome shotgun (WGS) entry which is preliminary data.</text>
</comment>
<dbReference type="AlphaFoldDB" id="M0FM53"/>
<evidence type="ECO:0000313" key="4">
    <source>
        <dbReference type="EMBL" id="ELZ61005.1"/>
    </source>
</evidence>
<feature type="domain" description="CBS" evidence="3">
    <location>
        <begin position="71"/>
        <end position="128"/>
    </location>
</feature>
<dbReference type="PANTHER" id="PTHR43080:SF2">
    <property type="entry name" value="CBS DOMAIN-CONTAINING PROTEIN"/>
    <property type="match status" value="1"/>
</dbReference>